<dbReference type="SMR" id="A0A0G3VKC8"/>
<dbReference type="EMBL" id="KR231684">
    <property type="protein sequence ID" value="AKL80623.1"/>
    <property type="molecule type" value="Genomic_DNA"/>
</dbReference>
<dbReference type="InterPro" id="IPR051321">
    <property type="entry name" value="PHA/PHB_synthase"/>
</dbReference>
<evidence type="ECO:0000256" key="9">
    <source>
        <dbReference type="ARBA" id="ARBA00051322"/>
    </source>
</evidence>
<dbReference type="PANTHER" id="PTHR36837:SF2">
    <property type="entry name" value="POLY(3-HYDROXYALKANOATE) POLYMERASE SUBUNIT PHAC"/>
    <property type="match status" value="1"/>
</dbReference>
<comment type="catalytic activity">
    <reaction evidence="9">
        <text>(3R)-3-hydroxybutanoyl-CoA + [(3R)-hydroxybutanoate](n) = [(3R)-hydroxybutanoate](n+1) + CoA</text>
        <dbReference type="Rhea" id="RHEA:15405"/>
        <dbReference type="Rhea" id="RHEA-COMP:14464"/>
        <dbReference type="Rhea" id="RHEA-COMP:14465"/>
        <dbReference type="ChEBI" id="CHEBI:8298"/>
        <dbReference type="ChEBI" id="CHEBI:57287"/>
        <dbReference type="ChEBI" id="CHEBI:57315"/>
    </reaction>
</comment>
<dbReference type="UniPathway" id="UPA00917"/>
<comment type="subcellular location">
    <subcellularLocation>
        <location evidence="1">Cytoplasm</location>
    </subcellularLocation>
</comment>
<name>A0A0G3VKC8_9CHRO</name>
<dbReference type="Pfam" id="PF00561">
    <property type="entry name" value="Abhydrolase_1"/>
    <property type="match status" value="1"/>
</dbReference>
<evidence type="ECO:0000256" key="1">
    <source>
        <dbReference type="ARBA" id="ARBA00004496"/>
    </source>
</evidence>
<dbReference type="AlphaFoldDB" id="A0A0G3VKC8"/>
<reference evidence="13" key="1">
    <citation type="submission" date="2015-04" db="EMBL/GenBank/DDBJ databases">
        <title>Identification of responsive genes for polyhydroxyalkanoate biosynthesis in the cyanobacterium Synechocystis sp. salina PCC6909: an experimental and in silico study.</title>
        <authorList>
            <person name="Silvestrini L."/>
            <person name="Fritz I."/>
        </authorList>
    </citation>
    <scope>NUCLEOTIDE SEQUENCE</scope>
    <source>
        <strain evidence="13">PCC 6909</strain>
    </source>
</reference>
<dbReference type="InterPro" id="IPR010125">
    <property type="entry name" value="PHA_synth_III_C"/>
</dbReference>
<evidence type="ECO:0000256" key="2">
    <source>
        <dbReference type="ARBA" id="ARBA00004683"/>
    </source>
</evidence>
<evidence type="ECO:0000256" key="5">
    <source>
        <dbReference type="ARBA" id="ARBA00022679"/>
    </source>
</evidence>
<keyword evidence="6" id="KW-0583">PHB biosynthesis</keyword>
<evidence type="ECO:0000256" key="4">
    <source>
        <dbReference type="ARBA" id="ARBA00022490"/>
    </source>
</evidence>
<keyword evidence="5 13" id="KW-0808">Transferase</keyword>
<keyword evidence="4" id="KW-0963">Cytoplasm</keyword>
<comment type="pathway">
    <text evidence="2">Biopolymer metabolism; poly-(R)-3-hydroxybutanoate biosynthesis.</text>
</comment>
<gene>
    <name evidence="13" type="primary">phaC</name>
</gene>
<feature type="domain" description="AB hydrolase-1" evidence="12">
    <location>
        <begin position="84"/>
        <end position="356"/>
    </location>
</feature>
<dbReference type="InterPro" id="IPR029058">
    <property type="entry name" value="AB_hydrolase_fold"/>
</dbReference>
<organism evidence="13">
    <name type="scientific">Gloeothece tepidariorum PCC 6909</name>
    <dbReference type="NCBI Taxonomy" id="197232"/>
    <lineage>
        <taxon>Bacteria</taxon>
        <taxon>Bacillati</taxon>
        <taxon>Cyanobacteriota</taxon>
        <taxon>Cyanophyceae</taxon>
        <taxon>Oscillatoriophycideae</taxon>
        <taxon>Chroococcales</taxon>
        <taxon>Aphanothecaceae</taxon>
        <taxon>Gloeothece</taxon>
    </lineage>
</organism>
<evidence type="ECO:0000256" key="10">
    <source>
        <dbReference type="ARBA" id="ARBA00061124"/>
    </source>
</evidence>
<dbReference type="SUPFAM" id="SSF53474">
    <property type="entry name" value="alpha/beta-Hydrolases"/>
    <property type="match status" value="1"/>
</dbReference>
<dbReference type="Gene3D" id="3.40.50.1820">
    <property type="entry name" value="alpha/beta hydrolase"/>
    <property type="match status" value="1"/>
</dbReference>
<evidence type="ECO:0000256" key="8">
    <source>
        <dbReference type="ARBA" id="ARBA00033356"/>
    </source>
</evidence>
<evidence type="ECO:0000256" key="6">
    <source>
        <dbReference type="ARBA" id="ARBA00022752"/>
    </source>
</evidence>
<evidence type="ECO:0000256" key="7">
    <source>
        <dbReference type="ARBA" id="ARBA00023315"/>
    </source>
</evidence>
<dbReference type="GO" id="GO:0005737">
    <property type="term" value="C:cytoplasm"/>
    <property type="evidence" value="ECO:0007669"/>
    <property type="project" value="UniProtKB-SubCell"/>
</dbReference>
<comment type="similarity">
    <text evidence="10">Belongs to the PHA/PHB synthase family. Type III PhaC subfamily.</text>
</comment>
<dbReference type="NCBIfam" id="TIGR01836">
    <property type="entry name" value="PHA_synth_III_C"/>
    <property type="match status" value="1"/>
</dbReference>
<dbReference type="InterPro" id="IPR000073">
    <property type="entry name" value="AB_hydrolase_1"/>
</dbReference>
<protein>
    <recommendedName>
        <fullName evidence="3">Poly(3-hydroxyalkanoate) polymerase subunit PhaC</fullName>
    </recommendedName>
    <alternativeName>
        <fullName evidence="8">PHB synthase subunit PhaC</fullName>
    </alternativeName>
    <alternativeName>
        <fullName evidence="11">Poly(hydroxyalkanoic acid) synthase subunit PhaC</fullName>
    </alternativeName>
</protein>
<evidence type="ECO:0000256" key="11">
    <source>
        <dbReference type="ARBA" id="ARBA00079411"/>
    </source>
</evidence>
<evidence type="ECO:0000313" key="13">
    <source>
        <dbReference type="EMBL" id="AKL80623.1"/>
    </source>
</evidence>
<keyword evidence="7 13" id="KW-0012">Acyltransferase</keyword>
<evidence type="ECO:0000259" key="12">
    <source>
        <dbReference type="Pfam" id="PF00561"/>
    </source>
</evidence>
<dbReference type="GO" id="GO:0016746">
    <property type="term" value="F:acyltransferase activity"/>
    <property type="evidence" value="ECO:0007669"/>
    <property type="project" value="UniProtKB-KW"/>
</dbReference>
<dbReference type="FunFam" id="3.40.50.1820:FF:000112">
    <property type="entry name" value="Poly(R)-hydroxyalkanoic acid synthase, class III, PhaC subunit"/>
    <property type="match status" value="1"/>
</dbReference>
<dbReference type="PANTHER" id="PTHR36837">
    <property type="entry name" value="POLY(3-HYDROXYALKANOATE) POLYMERASE SUBUNIT PHAC"/>
    <property type="match status" value="1"/>
</dbReference>
<sequence>MFLLFFIVHWLKIMLPFFAQMGMEENLHETLDFTEKFLSGLENLQGLNEDDIQVGFTPKEAIYQEDKVVLYRFQPVVENPLPVPVLIVYALVNRPYMVDLQEGRSLVANLLKLGLDVYLIDWGYPSRGDRWLTLEDHLCGYLNNCVDVICQRSQQEKITLLGVCQGGTFSLCYASLFPEKVKSLVVMVAPVDFEQPGTLLNARGGCTLGAEAVDIDLMVDAMGNIPGDYLNLEFLMLKPVQLGYQKYLDVPNIMGDEAKLLNFLRMEKWIFDSPDQAGETYRQFLKDFYQQNKLIKGEVMIGDRRVDLHHLTMPILNLYAEKDHLVAPASSLALGEYLPENSDYTVQSFPVGHIGMYVSGKVQRDLPPAIAHWLSERQ</sequence>
<accession>A0A0G3VKC8</accession>
<evidence type="ECO:0000256" key="3">
    <source>
        <dbReference type="ARBA" id="ARBA00019065"/>
    </source>
</evidence>
<proteinExistence type="inferred from homology"/>
<dbReference type="GO" id="GO:0042619">
    <property type="term" value="P:poly-hydroxybutyrate biosynthetic process"/>
    <property type="evidence" value="ECO:0007669"/>
    <property type="project" value="UniProtKB-KW"/>
</dbReference>